<dbReference type="RefSeq" id="WP_069940588.1">
    <property type="nucleotide sequence ID" value="NZ_CP075897.1"/>
</dbReference>
<protein>
    <submittedName>
        <fullName evidence="2">Uncharacterized protein</fullName>
    </submittedName>
</protein>
<organism evidence="2 3">
    <name type="scientific">Exiguobacterium acetylicum</name>
    <name type="common">Brevibacterium acetylicum</name>
    <dbReference type="NCBI Taxonomy" id="41170"/>
    <lineage>
        <taxon>Bacteria</taxon>
        <taxon>Bacillati</taxon>
        <taxon>Bacillota</taxon>
        <taxon>Bacilli</taxon>
        <taxon>Bacillales</taxon>
        <taxon>Bacillales Family XII. Incertae Sedis</taxon>
        <taxon>Exiguobacterium</taxon>
    </lineage>
</organism>
<keyword evidence="1" id="KW-1133">Transmembrane helix</keyword>
<keyword evidence="3" id="KW-1185">Reference proteome</keyword>
<feature type="transmembrane region" description="Helical" evidence="1">
    <location>
        <begin position="130"/>
        <end position="151"/>
    </location>
</feature>
<keyword evidence="1" id="KW-0812">Transmembrane</keyword>
<feature type="transmembrane region" description="Helical" evidence="1">
    <location>
        <begin position="203"/>
        <end position="221"/>
    </location>
</feature>
<feature type="transmembrane region" description="Helical" evidence="1">
    <location>
        <begin position="100"/>
        <end position="118"/>
    </location>
</feature>
<feature type="transmembrane region" description="Helical" evidence="1">
    <location>
        <begin position="9"/>
        <end position="28"/>
    </location>
</feature>
<name>A0ABX8GDJ2_EXIAC</name>
<reference evidence="2 3" key="1">
    <citation type="submission" date="2021-05" db="EMBL/GenBank/DDBJ databases">
        <title>Biocontrol using Exiguobacterium acetylicum SI17 against litchi downy blight caused by Peronophythora litchii.</title>
        <authorList>
            <person name="Zheng L."/>
        </authorList>
    </citation>
    <scope>NUCLEOTIDE SEQUENCE [LARGE SCALE GENOMIC DNA]</scope>
    <source>
        <strain evidence="2 3">SI17</strain>
    </source>
</reference>
<dbReference type="GeneID" id="88811548"/>
<proteinExistence type="predicted"/>
<keyword evidence="1" id="KW-0472">Membrane</keyword>
<accession>A0ABX8GDJ2</accession>
<dbReference type="EMBL" id="CP075897">
    <property type="protein sequence ID" value="QWB31511.1"/>
    <property type="molecule type" value="Genomic_DNA"/>
</dbReference>
<feature type="transmembrane region" description="Helical" evidence="1">
    <location>
        <begin position="40"/>
        <end position="65"/>
    </location>
</feature>
<feature type="transmembrane region" description="Helical" evidence="1">
    <location>
        <begin position="77"/>
        <end position="94"/>
    </location>
</feature>
<gene>
    <name evidence="2" type="ORF">KKI46_07675</name>
</gene>
<dbReference type="Proteomes" id="UP000679498">
    <property type="component" value="Chromosome"/>
</dbReference>
<feature type="transmembrane region" description="Helical" evidence="1">
    <location>
        <begin position="171"/>
        <end position="191"/>
    </location>
</feature>
<feature type="transmembrane region" description="Helical" evidence="1">
    <location>
        <begin position="227"/>
        <end position="247"/>
    </location>
</feature>
<evidence type="ECO:0000313" key="2">
    <source>
        <dbReference type="EMBL" id="QWB31511.1"/>
    </source>
</evidence>
<evidence type="ECO:0000256" key="1">
    <source>
        <dbReference type="SAM" id="Phobius"/>
    </source>
</evidence>
<evidence type="ECO:0000313" key="3">
    <source>
        <dbReference type="Proteomes" id="UP000679498"/>
    </source>
</evidence>
<sequence>MLSIVKNSFISAILFVFLYALIAGFEMGDPAIYGTSFTDFFMIGPLFVGPAILIGALLTEGLLRLLFRSDISFAQRVILNQIVALFASIVLYLLMQPNSFSLVLIVFCSGVALLYFIVSESARKYPSFLPYLFGWFGRTVFSFFLFLQLFGSMTMIVPCLSHAVQLVNEQLDAVMLLFFSSIAMADMLLAVRFTKRSLPWTTHLLVHQGTVLVFAGAFILFSSLPALFFIGNVVAACLYVMITRLFIVMKTGKEEYHDASVISTTDE</sequence>